<feature type="transmembrane region" description="Helical" evidence="6">
    <location>
        <begin position="173"/>
        <end position="193"/>
    </location>
</feature>
<feature type="transmembrane region" description="Helical" evidence="6">
    <location>
        <begin position="295"/>
        <end position="315"/>
    </location>
</feature>
<feature type="compositionally biased region" description="Low complexity" evidence="5">
    <location>
        <begin position="456"/>
        <end position="470"/>
    </location>
</feature>
<evidence type="ECO:0000256" key="4">
    <source>
        <dbReference type="ARBA" id="ARBA00023136"/>
    </source>
</evidence>
<dbReference type="AlphaFoldDB" id="A0AAJ6CUZ4"/>
<proteinExistence type="predicted"/>
<dbReference type="PANTHER" id="PTHR11360:SF284">
    <property type="entry name" value="EG:103B4.3 PROTEIN-RELATED"/>
    <property type="match status" value="1"/>
</dbReference>
<feature type="transmembrane region" description="Helical" evidence="6">
    <location>
        <begin position="386"/>
        <end position="409"/>
    </location>
</feature>
<evidence type="ECO:0000256" key="3">
    <source>
        <dbReference type="ARBA" id="ARBA00022989"/>
    </source>
</evidence>
<keyword evidence="4 6" id="KW-0472">Membrane</keyword>
<evidence type="ECO:0000259" key="7">
    <source>
        <dbReference type="PROSITE" id="PS50850"/>
    </source>
</evidence>
<evidence type="ECO:0000313" key="11">
    <source>
        <dbReference type="Proteomes" id="UP001321249"/>
    </source>
</evidence>
<keyword evidence="10" id="KW-1185">Reference proteome</keyword>
<feature type="transmembrane region" description="Helical" evidence="6">
    <location>
        <begin position="415"/>
        <end position="436"/>
    </location>
</feature>
<name>A0AAJ6CUZ4_9CHLR</name>
<comment type="subcellular location">
    <subcellularLocation>
        <location evidence="1">Cell membrane</location>
        <topology evidence="1">Multi-pass membrane protein</topology>
    </subcellularLocation>
</comment>
<evidence type="ECO:0000256" key="6">
    <source>
        <dbReference type="SAM" id="Phobius"/>
    </source>
</evidence>
<reference evidence="9" key="2">
    <citation type="journal article" date="2023" name="Nat. Commun.">
        <title>Cultivation of marine bacteria of the SAR202 clade.</title>
        <authorList>
            <person name="Lim Y."/>
            <person name="Seo J.H."/>
            <person name="Giovannoni S.J."/>
            <person name="Kang I."/>
            <person name="Cho J.C."/>
        </authorList>
    </citation>
    <scope>NUCLEOTIDE SEQUENCE</scope>
    <source>
        <strain evidence="9">JH1073</strain>
    </source>
</reference>
<feature type="transmembrane region" description="Helical" evidence="6">
    <location>
        <begin position="352"/>
        <end position="374"/>
    </location>
</feature>
<evidence type="ECO:0000256" key="5">
    <source>
        <dbReference type="SAM" id="MobiDB-lite"/>
    </source>
</evidence>
<gene>
    <name evidence="8" type="ORF">GKO46_00115</name>
    <name evidence="9" type="ORF">GKO48_09105</name>
</gene>
<evidence type="ECO:0000256" key="2">
    <source>
        <dbReference type="ARBA" id="ARBA00022692"/>
    </source>
</evidence>
<keyword evidence="2 6" id="KW-0812">Transmembrane</keyword>
<dbReference type="Proteomes" id="UP001219901">
    <property type="component" value="Chromosome"/>
</dbReference>
<accession>A0AAJ6CUZ4</accession>
<feature type="domain" description="Major facilitator superfamily (MFS) profile" evidence="7">
    <location>
        <begin position="41"/>
        <end position="441"/>
    </location>
</feature>
<feature type="transmembrane region" description="Helical" evidence="6">
    <location>
        <begin position="199"/>
        <end position="218"/>
    </location>
</feature>
<feature type="transmembrane region" description="Helical" evidence="6">
    <location>
        <begin position="37"/>
        <end position="66"/>
    </location>
</feature>
<dbReference type="Gene3D" id="1.20.1250.20">
    <property type="entry name" value="MFS general substrate transporter like domains"/>
    <property type="match status" value="2"/>
</dbReference>
<dbReference type="InterPro" id="IPR036259">
    <property type="entry name" value="MFS_trans_sf"/>
</dbReference>
<reference evidence="10 11" key="1">
    <citation type="submission" date="2019-11" db="EMBL/GenBank/DDBJ databases">
        <authorList>
            <person name="Cho J.-C."/>
        </authorList>
    </citation>
    <scope>NUCLEOTIDE SEQUENCE [LARGE SCALE GENOMIC DNA]</scope>
    <source>
        <strain evidence="9 10">JH1073</strain>
        <strain evidence="8 11">JH702</strain>
    </source>
</reference>
<dbReference type="PROSITE" id="PS50850">
    <property type="entry name" value="MFS"/>
    <property type="match status" value="1"/>
</dbReference>
<dbReference type="InterPro" id="IPR011701">
    <property type="entry name" value="MFS"/>
</dbReference>
<dbReference type="Pfam" id="PF07690">
    <property type="entry name" value="MFS_1"/>
    <property type="match status" value="1"/>
</dbReference>
<feature type="transmembrane region" description="Helical" evidence="6">
    <location>
        <begin position="327"/>
        <end position="346"/>
    </location>
</feature>
<dbReference type="PANTHER" id="PTHR11360">
    <property type="entry name" value="MONOCARBOXYLATE TRANSPORTER"/>
    <property type="match status" value="1"/>
</dbReference>
<evidence type="ECO:0000313" key="9">
    <source>
        <dbReference type="EMBL" id="WFG39769.1"/>
    </source>
</evidence>
<dbReference type="InterPro" id="IPR020846">
    <property type="entry name" value="MFS_dom"/>
</dbReference>
<feature type="transmembrane region" description="Helical" evidence="6">
    <location>
        <begin position="136"/>
        <end position="161"/>
    </location>
</feature>
<evidence type="ECO:0000256" key="1">
    <source>
        <dbReference type="ARBA" id="ARBA00004651"/>
    </source>
</evidence>
<evidence type="ECO:0000313" key="8">
    <source>
        <dbReference type="EMBL" id="MDG0865477.1"/>
    </source>
</evidence>
<feature type="transmembrane region" description="Helical" evidence="6">
    <location>
        <begin position="269"/>
        <end position="289"/>
    </location>
</feature>
<dbReference type="GO" id="GO:0005886">
    <property type="term" value="C:plasma membrane"/>
    <property type="evidence" value="ECO:0007669"/>
    <property type="project" value="UniProtKB-SubCell"/>
</dbReference>
<dbReference type="SUPFAM" id="SSF103473">
    <property type="entry name" value="MFS general substrate transporter"/>
    <property type="match status" value="1"/>
</dbReference>
<dbReference type="InterPro" id="IPR050327">
    <property type="entry name" value="Proton-linked_MCT"/>
</dbReference>
<dbReference type="EMBL" id="CP046147">
    <property type="protein sequence ID" value="WFG39769.1"/>
    <property type="molecule type" value="Genomic_DNA"/>
</dbReference>
<dbReference type="EMBL" id="WMBE01000001">
    <property type="protein sequence ID" value="MDG0865477.1"/>
    <property type="molecule type" value="Genomic_DNA"/>
</dbReference>
<feature type="region of interest" description="Disordered" evidence="5">
    <location>
        <begin position="448"/>
        <end position="477"/>
    </location>
</feature>
<sequence length="477" mass="51206">MVGRWARVCLSASLTNCPMQNVALWFDKKFGLEEHTIAHYAWVIVAIAGVVQMVGAAIRMAFGVLIDPLVEAFGWTPGSIGLAYALMSIVTALASPMAGWLGNRFGARKTMMVGTVLFFIGMMWTSQTKEIWELYVAYGIVFGISQALLLVPVVPAVAAWFRRHLGLGTGIMMVSWSLGPALVVQALAVLFATVGWSQAFMVVGVVGTATLLLIMLFFRNTPEDAGKIAYGTKPNDNPLITSGNVFVTTQKEFQGFVYKTNAFWNLINIHFLGCVGHAVILVGIIPLGISKGLGPLTAAGVLTTISIISVSTRFLAPVLSERMSPKAVMFMSFFGQGVGVFLLLTADSTLDFYIFAVVWAIPYGGEGTAFPVLIRKYFGHTPMGTTYGWQLLGAGLGMALGGVIPGMVFDITGTYTWAIILSAAFSLMGSLSIVLLENTRRQLIPNWPEMEEKPAEMSSSPAASAEPSPAAEDRSNG</sequence>
<protein>
    <submittedName>
        <fullName evidence="9">MFS transporter</fullName>
    </submittedName>
</protein>
<organism evidence="9 10">
    <name type="scientific">Candidatus Lucifugimonas marina</name>
    <dbReference type="NCBI Taxonomy" id="3038979"/>
    <lineage>
        <taxon>Bacteria</taxon>
        <taxon>Bacillati</taxon>
        <taxon>Chloroflexota</taxon>
        <taxon>Dehalococcoidia</taxon>
        <taxon>SAR202 cluster</taxon>
        <taxon>Candidatus Lucifugimonadales</taxon>
        <taxon>Candidatus Lucifugimonadaceae</taxon>
        <taxon>Candidatus Lucifugimonas</taxon>
    </lineage>
</organism>
<keyword evidence="3 6" id="KW-1133">Transmembrane helix</keyword>
<feature type="transmembrane region" description="Helical" evidence="6">
    <location>
        <begin position="106"/>
        <end position="124"/>
    </location>
</feature>
<dbReference type="GO" id="GO:0022857">
    <property type="term" value="F:transmembrane transporter activity"/>
    <property type="evidence" value="ECO:0007669"/>
    <property type="project" value="InterPro"/>
</dbReference>
<dbReference type="Proteomes" id="UP001321249">
    <property type="component" value="Unassembled WGS sequence"/>
</dbReference>
<feature type="transmembrane region" description="Helical" evidence="6">
    <location>
        <begin position="72"/>
        <end position="94"/>
    </location>
</feature>
<reference evidence="10" key="3">
    <citation type="submission" date="2023-06" db="EMBL/GenBank/DDBJ databases">
        <title>Pangenomics reveal diversification of enzyme families and niche specialization in globally abundant SAR202 bacteria.</title>
        <authorList>
            <person name="Saw J.H.W."/>
        </authorList>
    </citation>
    <scope>NUCLEOTIDE SEQUENCE [LARGE SCALE GENOMIC DNA]</scope>
    <source>
        <strain evidence="10">JH1073</strain>
    </source>
</reference>
<evidence type="ECO:0000313" key="10">
    <source>
        <dbReference type="Proteomes" id="UP001219901"/>
    </source>
</evidence>